<organism evidence="2 3">
    <name type="scientific">Pseudozyma hubeiensis (strain SY62)</name>
    <name type="common">Yeast</name>
    <dbReference type="NCBI Taxonomy" id="1305764"/>
    <lineage>
        <taxon>Eukaryota</taxon>
        <taxon>Fungi</taxon>
        <taxon>Dikarya</taxon>
        <taxon>Basidiomycota</taxon>
        <taxon>Ustilaginomycotina</taxon>
        <taxon>Ustilaginomycetes</taxon>
        <taxon>Ustilaginales</taxon>
        <taxon>Ustilaginaceae</taxon>
        <taxon>Pseudozyma</taxon>
    </lineage>
</organism>
<dbReference type="PANTHER" id="PTHR40132">
    <property type="entry name" value="PRE-MRNA-SPLICING FACTOR 38B"/>
    <property type="match status" value="1"/>
</dbReference>
<feature type="compositionally biased region" description="Basic and acidic residues" evidence="1">
    <location>
        <begin position="349"/>
        <end position="362"/>
    </location>
</feature>
<evidence type="ECO:0000313" key="3">
    <source>
        <dbReference type="Proteomes" id="UP000014071"/>
    </source>
</evidence>
<dbReference type="HOGENOM" id="CLU_891972_0_0_1"/>
<sequence>MSDFRNISCGKGLARRPLSDPLDRQLNTHVLILRASDSCSDETLLSGTLNKMDKSFSASSSTLASIPASELDAYIADLIVQKARAKQAQSSDQATGSYLEGSDDDKRTRVPNTNKRFLASVIQNVEGHNRALLRREAREAEAKSNVKGKGNARSTDDAVDTNTRSRLRGWSDEEEEIDGQDDEKDVGLALSSKMDRYFDEPDDAHGSVGKQENARKRPHKEDSPVRSSSRRHKSEEEGARERRHERRRDGEGRRRSEKQGEKATSRDFKDNGHRSRSRRETASSSHSRRDSHRKREQRTGETERQSEKDSRKRERGSAAERKAGDGRSHKGERDRDRSASPKAYSTAQKVREWDLGKDSLAT</sequence>
<dbReference type="Proteomes" id="UP000014071">
    <property type="component" value="Unassembled WGS sequence"/>
</dbReference>
<reference evidence="3" key="1">
    <citation type="journal article" date="2013" name="Genome Announc.">
        <title>Draft genome sequence of the basidiomycetous yeast-like fungus Pseudozyma hubeiensis SY62, which produces an abundant amount of the biosurfactant mannosylerythritol lipids.</title>
        <authorList>
            <person name="Konishi M."/>
            <person name="Hatada Y."/>
            <person name="Horiuchi J."/>
        </authorList>
    </citation>
    <scope>NUCLEOTIDE SEQUENCE [LARGE SCALE GENOMIC DNA]</scope>
    <source>
        <strain evidence="3">SY62</strain>
    </source>
</reference>
<proteinExistence type="predicted"/>
<feature type="region of interest" description="Disordered" evidence="1">
    <location>
        <begin position="138"/>
        <end position="362"/>
    </location>
</feature>
<dbReference type="OrthoDB" id="2431475at2759"/>
<protein>
    <submittedName>
        <fullName evidence="2">Uncharacterized protein</fullName>
    </submittedName>
</protein>
<dbReference type="PANTHER" id="PTHR40132:SF1">
    <property type="entry name" value="PRE-MRNA-SPLICING FACTOR 38B"/>
    <property type="match status" value="1"/>
</dbReference>
<dbReference type="RefSeq" id="XP_012190671.1">
    <property type="nucleotide sequence ID" value="XM_012335281.1"/>
</dbReference>
<feature type="compositionally biased region" description="Polar residues" evidence="1">
    <location>
        <begin position="87"/>
        <end position="96"/>
    </location>
</feature>
<dbReference type="GeneID" id="24109950"/>
<feature type="compositionally biased region" description="Acidic residues" evidence="1">
    <location>
        <begin position="172"/>
        <end position="184"/>
    </location>
</feature>
<feature type="compositionally biased region" description="Basic and acidic residues" evidence="1">
    <location>
        <begin position="233"/>
        <end position="281"/>
    </location>
</feature>
<dbReference type="EMBL" id="DF238808">
    <property type="protein sequence ID" value="GAC97084.1"/>
    <property type="molecule type" value="Genomic_DNA"/>
</dbReference>
<evidence type="ECO:0000313" key="2">
    <source>
        <dbReference type="EMBL" id="GAC97084.1"/>
    </source>
</evidence>
<dbReference type="eggNOG" id="ENOG502SD5M">
    <property type="taxonomic scope" value="Eukaryota"/>
</dbReference>
<dbReference type="STRING" id="1305764.R9P6W4"/>
<keyword evidence="3" id="KW-1185">Reference proteome</keyword>
<name>R9P6W4_PSEHS</name>
<dbReference type="AlphaFoldDB" id="R9P6W4"/>
<feature type="compositionally biased region" description="Basic and acidic residues" evidence="1">
    <location>
        <begin position="193"/>
        <end position="205"/>
    </location>
</feature>
<feature type="region of interest" description="Disordered" evidence="1">
    <location>
        <begin position="86"/>
        <end position="112"/>
    </location>
</feature>
<feature type="compositionally biased region" description="Basic and acidic residues" evidence="1">
    <location>
        <begin position="297"/>
        <end position="339"/>
    </location>
</feature>
<accession>R9P6W4</accession>
<feature type="compositionally biased region" description="Basic and acidic residues" evidence="1">
    <location>
        <begin position="212"/>
        <end position="224"/>
    </location>
</feature>
<gene>
    <name evidence="2" type="ORF">PHSY_004668</name>
</gene>
<evidence type="ECO:0000256" key="1">
    <source>
        <dbReference type="SAM" id="MobiDB-lite"/>
    </source>
</evidence>